<dbReference type="RefSeq" id="WP_117680665.1">
    <property type="nucleotide sequence ID" value="NZ_QSRK01000004.1"/>
</dbReference>
<sequence>MDRTKIIAVANYKGGVSKTTTVASLGSILSDKGYKVLIVDLDAQSNLTTCVTAEVEGDTIFETLSGKTKQLPVVPVSEGLDLVPASLTLAMADVSLSTAMARESLLKDALAPIQADYDYILLDCPPSLGLMTLNAFTACTDIIIPLVCEVLPFKGLTMINDFIRMVSTRLNKNAHISGILIAKWENSKLSRSIEEKLRATLGDTIFQSKIRKNIRVAEAPMENLTINLYDPKSNGAKDYLAFAEEFINRFEN</sequence>
<dbReference type="Proteomes" id="UP000260795">
    <property type="component" value="Unassembled WGS sequence"/>
</dbReference>
<evidence type="ECO:0000313" key="3">
    <source>
        <dbReference type="Proteomes" id="UP000260795"/>
    </source>
</evidence>
<protein>
    <submittedName>
        <fullName evidence="2">ParA family protein</fullName>
    </submittedName>
</protein>
<proteinExistence type="predicted"/>
<organism evidence="2 3">
    <name type="scientific">Bacteroides uniformis</name>
    <dbReference type="NCBI Taxonomy" id="820"/>
    <lineage>
        <taxon>Bacteria</taxon>
        <taxon>Pseudomonadati</taxon>
        <taxon>Bacteroidota</taxon>
        <taxon>Bacteroidia</taxon>
        <taxon>Bacteroidales</taxon>
        <taxon>Bacteroidaceae</taxon>
        <taxon>Bacteroides</taxon>
    </lineage>
</organism>
<dbReference type="FunFam" id="3.40.50.300:FF:000285">
    <property type="entry name" value="Sporulation initiation inhibitor Soj"/>
    <property type="match status" value="1"/>
</dbReference>
<dbReference type="InterPro" id="IPR027417">
    <property type="entry name" value="P-loop_NTPase"/>
</dbReference>
<accession>A0A3E4R7Y7</accession>
<dbReference type="InterPro" id="IPR025669">
    <property type="entry name" value="AAA_dom"/>
</dbReference>
<dbReference type="PANTHER" id="PTHR13696:SF99">
    <property type="entry name" value="COBYRINIC ACID AC-DIAMIDE SYNTHASE"/>
    <property type="match status" value="1"/>
</dbReference>
<evidence type="ECO:0000259" key="1">
    <source>
        <dbReference type="Pfam" id="PF13614"/>
    </source>
</evidence>
<dbReference type="AlphaFoldDB" id="A0A3E4R7Y7"/>
<dbReference type="Gene3D" id="3.40.50.300">
    <property type="entry name" value="P-loop containing nucleotide triphosphate hydrolases"/>
    <property type="match status" value="1"/>
</dbReference>
<feature type="domain" description="AAA" evidence="1">
    <location>
        <begin position="4"/>
        <end position="174"/>
    </location>
</feature>
<dbReference type="EMBL" id="QSRK01000004">
    <property type="protein sequence ID" value="RGL16270.1"/>
    <property type="molecule type" value="Genomic_DNA"/>
</dbReference>
<dbReference type="PANTHER" id="PTHR13696">
    <property type="entry name" value="P-LOOP CONTAINING NUCLEOSIDE TRIPHOSPHATE HYDROLASE"/>
    <property type="match status" value="1"/>
</dbReference>
<reference evidence="2 3" key="1">
    <citation type="submission" date="2018-08" db="EMBL/GenBank/DDBJ databases">
        <title>A genome reference for cultivated species of the human gut microbiota.</title>
        <authorList>
            <person name="Zou Y."/>
            <person name="Xue W."/>
            <person name="Luo G."/>
        </authorList>
    </citation>
    <scope>NUCLEOTIDE SEQUENCE [LARGE SCALE GENOMIC DNA]</scope>
    <source>
        <strain evidence="2 3">TF08-13</strain>
    </source>
</reference>
<evidence type="ECO:0000313" key="2">
    <source>
        <dbReference type="EMBL" id="RGL16270.1"/>
    </source>
</evidence>
<dbReference type="SUPFAM" id="SSF52540">
    <property type="entry name" value="P-loop containing nucleoside triphosphate hydrolases"/>
    <property type="match status" value="1"/>
</dbReference>
<name>A0A3E4R7Y7_BACUN</name>
<dbReference type="CDD" id="cd02042">
    <property type="entry name" value="ParAB_family"/>
    <property type="match status" value="1"/>
</dbReference>
<comment type="caution">
    <text evidence="2">The sequence shown here is derived from an EMBL/GenBank/DDBJ whole genome shotgun (WGS) entry which is preliminary data.</text>
</comment>
<gene>
    <name evidence="2" type="ORF">DXC80_03610</name>
</gene>
<dbReference type="Pfam" id="PF13614">
    <property type="entry name" value="AAA_31"/>
    <property type="match status" value="1"/>
</dbReference>
<dbReference type="InterPro" id="IPR050678">
    <property type="entry name" value="DNA_Partitioning_ATPase"/>
</dbReference>